<dbReference type="PROSITE" id="PS50157">
    <property type="entry name" value="ZINC_FINGER_C2H2_2"/>
    <property type="match status" value="11"/>
</dbReference>
<keyword evidence="8" id="KW-1185">Reference proteome</keyword>
<feature type="domain" description="C2H2-type" evidence="6">
    <location>
        <begin position="456"/>
        <end position="484"/>
    </location>
</feature>
<accession>A0A226DQZ3</accession>
<dbReference type="Gene3D" id="3.30.160.60">
    <property type="entry name" value="Classic Zinc Finger"/>
    <property type="match status" value="8"/>
</dbReference>
<dbReference type="OMA" id="CGRKFIW"/>
<keyword evidence="3 5" id="KW-0863">Zinc-finger</keyword>
<dbReference type="SUPFAM" id="SSF57667">
    <property type="entry name" value="beta-beta-alpha zinc fingers"/>
    <property type="match status" value="7"/>
</dbReference>
<evidence type="ECO:0000256" key="5">
    <source>
        <dbReference type="PROSITE-ProRule" id="PRU00042"/>
    </source>
</evidence>
<dbReference type="AlphaFoldDB" id="A0A226DQZ3"/>
<dbReference type="OrthoDB" id="2687452at2759"/>
<evidence type="ECO:0000259" key="6">
    <source>
        <dbReference type="PROSITE" id="PS50157"/>
    </source>
</evidence>
<feature type="domain" description="C2H2-type" evidence="6">
    <location>
        <begin position="40"/>
        <end position="69"/>
    </location>
</feature>
<dbReference type="PANTHER" id="PTHR24379:SF121">
    <property type="entry name" value="C2H2-TYPE DOMAIN-CONTAINING PROTEIN"/>
    <property type="match status" value="1"/>
</dbReference>
<feature type="domain" description="C2H2-type" evidence="6">
    <location>
        <begin position="131"/>
        <end position="159"/>
    </location>
</feature>
<evidence type="ECO:0000256" key="4">
    <source>
        <dbReference type="ARBA" id="ARBA00022833"/>
    </source>
</evidence>
<feature type="domain" description="C2H2-type" evidence="6">
    <location>
        <begin position="515"/>
        <end position="541"/>
    </location>
</feature>
<keyword evidence="1" id="KW-0479">Metal-binding</keyword>
<dbReference type="EMBL" id="LNIX01000013">
    <property type="protein sequence ID" value="OXA47438.1"/>
    <property type="molecule type" value="Genomic_DNA"/>
</dbReference>
<proteinExistence type="predicted"/>
<dbReference type="FunFam" id="3.30.160.60:FF:000520">
    <property type="entry name" value="zinc finger protein 629 isoform X2"/>
    <property type="match status" value="1"/>
</dbReference>
<feature type="domain" description="C2H2-type" evidence="6">
    <location>
        <begin position="427"/>
        <end position="455"/>
    </location>
</feature>
<sequence length="541" mass="63595">MHHAIRNRPSCDICHRVCSTPSNLRKHVNTVHNKTERPRFPCGFPGCGKTYSSKNALSIHMRAEHAENPTRFPCTLCGKECKAKSDLERHISTHTTEKTYTCSTCGRSFGHRTTLTRHEVTHLETSTRRIFKCELCPHASFRKAHLQTHVQSVHENQRNHPCQFCGKRLSTSSNMRNHVEARHPASKRKIYSCEKCEFITHSKQSLSNHERRHNPANRRDCYFCKKQFFFFSELSDDMIKVGSFDFIFGEGQVNFLGTGFRMDLRPGTKWACSKCSKTLSSKRNLNLHMLTHDPAAKVKCEICRKMLKNQQTLSIHTKMSHTKRDRPRCGLCHREFCTSGNLQRYIFSKHTALKWPRLPCGFPGCGKTYLNSESVSHHYTHYLEAHISTHTTEKAYRCIKISVTIHKYFFLRTLQATHLEKSARRIFKCEHCSHISLSRRDLRMHIRIVHEKQRNHHCTFCDKSFLRSSDMRLHLEARHPANKEKIHSCDRCEFMSRSQKSLAKHVRRHNPANRRECYFCQKQFFYFTELVRHFHRHALEM</sequence>
<protein>
    <submittedName>
        <fullName evidence="7">Zinc finger protein 91</fullName>
    </submittedName>
</protein>
<comment type="caution">
    <text evidence="7">The sequence shown here is derived from an EMBL/GenBank/DDBJ whole genome shotgun (WGS) entry which is preliminary data.</text>
</comment>
<dbReference type="STRING" id="158441.A0A226DQZ3"/>
<dbReference type="GO" id="GO:0008270">
    <property type="term" value="F:zinc ion binding"/>
    <property type="evidence" value="ECO:0007669"/>
    <property type="project" value="UniProtKB-KW"/>
</dbReference>
<dbReference type="PROSITE" id="PS00028">
    <property type="entry name" value="ZINC_FINGER_C2H2_1"/>
    <property type="match status" value="9"/>
</dbReference>
<dbReference type="InterPro" id="IPR036236">
    <property type="entry name" value="Znf_C2H2_sf"/>
</dbReference>
<evidence type="ECO:0000256" key="2">
    <source>
        <dbReference type="ARBA" id="ARBA00022737"/>
    </source>
</evidence>
<gene>
    <name evidence="7" type="ORF">Fcan01_17691</name>
</gene>
<feature type="domain" description="C2H2-type" evidence="6">
    <location>
        <begin position="72"/>
        <end position="99"/>
    </location>
</feature>
<feature type="domain" description="C2H2-type" evidence="6">
    <location>
        <begin position="191"/>
        <end position="218"/>
    </location>
</feature>
<organism evidence="7 8">
    <name type="scientific">Folsomia candida</name>
    <name type="common">Springtail</name>
    <dbReference type="NCBI Taxonomy" id="158441"/>
    <lineage>
        <taxon>Eukaryota</taxon>
        <taxon>Metazoa</taxon>
        <taxon>Ecdysozoa</taxon>
        <taxon>Arthropoda</taxon>
        <taxon>Hexapoda</taxon>
        <taxon>Collembola</taxon>
        <taxon>Entomobryomorpha</taxon>
        <taxon>Isotomoidea</taxon>
        <taxon>Isotomidae</taxon>
        <taxon>Proisotominae</taxon>
        <taxon>Folsomia</taxon>
    </lineage>
</organism>
<dbReference type="Pfam" id="PF00096">
    <property type="entry name" value="zf-C2H2"/>
    <property type="match status" value="5"/>
</dbReference>
<feature type="domain" description="C2H2-type" evidence="6">
    <location>
        <begin position="160"/>
        <end position="188"/>
    </location>
</feature>
<feature type="domain" description="C2H2-type" evidence="6">
    <location>
        <begin position="270"/>
        <end position="292"/>
    </location>
</feature>
<keyword evidence="2" id="KW-0677">Repeat</keyword>
<dbReference type="PANTHER" id="PTHR24379">
    <property type="entry name" value="KRAB AND ZINC FINGER DOMAIN-CONTAINING"/>
    <property type="match status" value="1"/>
</dbReference>
<feature type="domain" description="C2H2-type" evidence="6">
    <location>
        <begin position="100"/>
        <end position="127"/>
    </location>
</feature>
<reference evidence="7 8" key="1">
    <citation type="submission" date="2015-12" db="EMBL/GenBank/DDBJ databases">
        <title>The genome of Folsomia candida.</title>
        <authorList>
            <person name="Faddeeva A."/>
            <person name="Derks M.F."/>
            <person name="Anvar Y."/>
            <person name="Smit S."/>
            <person name="Van Straalen N."/>
            <person name="Roelofs D."/>
        </authorList>
    </citation>
    <scope>NUCLEOTIDE SEQUENCE [LARGE SCALE GENOMIC DNA]</scope>
    <source>
        <strain evidence="7 8">VU population</strain>
        <tissue evidence="7">Whole body</tissue>
    </source>
</reference>
<feature type="domain" description="C2H2-type" evidence="6">
    <location>
        <begin position="298"/>
        <end position="326"/>
    </location>
</feature>
<evidence type="ECO:0000256" key="1">
    <source>
        <dbReference type="ARBA" id="ARBA00022723"/>
    </source>
</evidence>
<evidence type="ECO:0000313" key="8">
    <source>
        <dbReference type="Proteomes" id="UP000198287"/>
    </source>
</evidence>
<name>A0A226DQZ3_FOLCA</name>
<dbReference type="Proteomes" id="UP000198287">
    <property type="component" value="Unassembled WGS sequence"/>
</dbReference>
<evidence type="ECO:0000256" key="3">
    <source>
        <dbReference type="ARBA" id="ARBA00022771"/>
    </source>
</evidence>
<keyword evidence="4" id="KW-0862">Zinc</keyword>
<evidence type="ECO:0000313" key="7">
    <source>
        <dbReference type="EMBL" id="OXA47438.1"/>
    </source>
</evidence>
<dbReference type="InterPro" id="IPR013087">
    <property type="entry name" value="Znf_C2H2_type"/>
</dbReference>
<dbReference type="SMART" id="SM00355">
    <property type="entry name" value="ZnF_C2H2"/>
    <property type="match status" value="15"/>
</dbReference>